<feature type="region of interest" description="Disordered" evidence="1">
    <location>
        <begin position="44"/>
        <end position="140"/>
    </location>
</feature>
<reference evidence="3" key="3">
    <citation type="submission" date="2021-06" db="EMBL/GenBank/DDBJ databases">
        <title>Chromosome-level genome assembly for S. haematobium.</title>
        <authorList>
            <person name="Stroehlein A.J."/>
        </authorList>
    </citation>
    <scope>NUCLEOTIDE SEQUENCE</scope>
</reference>
<organism evidence="3 4">
    <name type="scientific">Schistosoma haematobium</name>
    <name type="common">Blood fluke</name>
    <dbReference type="NCBI Taxonomy" id="6185"/>
    <lineage>
        <taxon>Eukaryota</taxon>
        <taxon>Metazoa</taxon>
        <taxon>Spiralia</taxon>
        <taxon>Lophotrochozoa</taxon>
        <taxon>Platyhelminthes</taxon>
        <taxon>Trematoda</taxon>
        <taxon>Digenea</taxon>
        <taxon>Strigeidida</taxon>
        <taxon>Schistosomatoidea</taxon>
        <taxon>Schistosomatidae</taxon>
        <taxon>Schistosoma</taxon>
    </lineage>
</organism>
<sequence length="140" mass="15111">MITSLLIVLELSLPLSISPRILPPSILELIIPRGKRPNRLANKISRTFRKPSPPITKPPLIPTPLPRPRPALIPAPRPRPSSALIPDPLPRPRPAWIPAPRPRPSSALIPAPLPTSRPALIPPSPPTPVPSEAASRKAKS</sequence>
<feature type="compositionally biased region" description="Pro residues" evidence="1">
    <location>
        <begin position="51"/>
        <end position="79"/>
    </location>
</feature>
<proteinExistence type="predicted"/>
<feature type="compositionally biased region" description="Pro residues" evidence="1">
    <location>
        <begin position="111"/>
        <end position="129"/>
    </location>
</feature>
<evidence type="ECO:0000313" key="4">
    <source>
        <dbReference type="Proteomes" id="UP000471633"/>
    </source>
</evidence>
<dbReference type="GeneID" id="75577384"/>
<dbReference type="RefSeq" id="XP_051069539.1">
    <property type="nucleotide sequence ID" value="XM_051213549.1"/>
</dbReference>
<protein>
    <submittedName>
        <fullName evidence="3">Uncharacterized protein</fullName>
    </submittedName>
</protein>
<dbReference type="AlphaFoldDB" id="A0A922LKF0"/>
<accession>A0A922LKF0</accession>
<reference evidence="3" key="2">
    <citation type="journal article" date="2019" name="Gigascience">
        <title>High-quality Schistosoma haematobium genome achieved by single-molecule and long-range sequencing.</title>
        <authorList>
            <person name="Stroehlein A.J."/>
            <person name="Korhonen P.K."/>
            <person name="Chong T.M."/>
            <person name="Lim Y.L."/>
            <person name="Chan K.G."/>
            <person name="Webster B."/>
            <person name="Rollinson D."/>
            <person name="Brindley P.J."/>
            <person name="Gasser R.B."/>
            <person name="Young N.D."/>
        </authorList>
    </citation>
    <scope>NUCLEOTIDE SEQUENCE</scope>
</reference>
<evidence type="ECO:0000256" key="1">
    <source>
        <dbReference type="SAM" id="MobiDB-lite"/>
    </source>
</evidence>
<feature type="chain" id="PRO_5038100871" evidence="2">
    <location>
        <begin position="20"/>
        <end position="140"/>
    </location>
</feature>
<dbReference type="Proteomes" id="UP000471633">
    <property type="component" value="Unassembled WGS sequence"/>
</dbReference>
<keyword evidence="2" id="KW-0732">Signal</keyword>
<dbReference type="KEGG" id="shx:MS3_00005478"/>
<comment type="caution">
    <text evidence="3">The sequence shown here is derived from an EMBL/GenBank/DDBJ whole genome shotgun (WGS) entry which is preliminary data.</text>
</comment>
<evidence type="ECO:0000256" key="2">
    <source>
        <dbReference type="SAM" id="SignalP"/>
    </source>
</evidence>
<gene>
    <name evidence="3" type="ORF">MS3_00005478</name>
</gene>
<dbReference type="EMBL" id="AMPZ03000003">
    <property type="protein sequence ID" value="KAH9587913.1"/>
    <property type="molecule type" value="Genomic_DNA"/>
</dbReference>
<feature type="signal peptide" evidence="2">
    <location>
        <begin position="1"/>
        <end position="19"/>
    </location>
</feature>
<dbReference type="CTD" id="75577384"/>
<keyword evidence="4" id="KW-1185">Reference proteome</keyword>
<reference evidence="3" key="4">
    <citation type="journal article" date="2022" name="PLoS Pathog.">
        <title>Chromosome-level genome of Schistosoma haematobium underpins genome-wide explorations of molecular variation.</title>
        <authorList>
            <person name="Stroehlein A.J."/>
            <person name="Korhonen P.K."/>
            <person name="Lee V.V."/>
            <person name="Ralph S.A."/>
            <person name="Mentink-Kane M."/>
            <person name="You H."/>
            <person name="McManus D.P."/>
            <person name="Tchuente L.T."/>
            <person name="Stothard J.R."/>
            <person name="Kaur P."/>
            <person name="Dudchenko O."/>
            <person name="Aiden E.L."/>
            <person name="Yang B."/>
            <person name="Yang H."/>
            <person name="Emery A.M."/>
            <person name="Webster B.L."/>
            <person name="Brindley P.J."/>
            <person name="Rollinson D."/>
            <person name="Chang B.C.H."/>
            <person name="Gasser R.B."/>
            <person name="Young N.D."/>
        </authorList>
    </citation>
    <scope>NUCLEOTIDE SEQUENCE</scope>
</reference>
<name>A0A922LKF0_SCHHA</name>
<feature type="compositionally biased region" description="Pro residues" evidence="1">
    <location>
        <begin position="87"/>
        <end position="103"/>
    </location>
</feature>
<evidence type="ECO:0000313" key="3">
    <source>
        <dbReference type="EMBL" id="KAH9587913.1"/>
    </source>
</evidence>
<reference evidence="3" key="1">
    <citation type="journal article" date="2012" name="Nat. Genet.">
        <title>Whole-genome sequence of Schistosoma haematobium.</title>
        <authorList>
            <person name="Young N.D."/>
            <person name="Jex A.R."/>
            <person name="Li B."/>
            <person name="Liu S."/>
            <person name="Yang L."/>
            <person name="Xiong Z."/>
            <person name="Li Y."/>
            <person name="Cantacessi C."/>
            <person name="Hall R.S."/>
            <person name="Xu X."/>
            <person name="Chen F."/>
            <person name="Wu X."/>
            <person name="Zerlotini A."/>
            <person name="Oliveira G."/>
            <person name="Hofmann A."/>
            <person name="Zhang G."/>
            <person name="Fang X."/>
            <person name="Kang Y."/>
            <person name="Campbell B.E."/>
            <person name="Loukas A."/>
            <person name="Ranganathan S."/>
            <person name="Rollinson D."/>
            <person name="Rinaldi G."/>
            <person name="Brindley P.J."/>
            <person name="Yang H."/>
            <person name="Wang J."/>
            <person name="Wang J."/>
            <person name="Gasser R.B."/>
        </authorList>
    </citation>
    <scope>NUCLEOTIDE SEQUENCE</scope>
</reference>